<dbReference type="AlphaFoldDB" id="A0A7T8GQU7"/>
<dbReference type="SMART" id="SM00343">
    <property type="entry name" value="ZnF_C2HC"/>
    <property type="match status" value="1"/>
</dbReference>
<dbReference type="GO" id="GO:0008270">
    <property type="term" value="F:zinc ion binding"/>
    <property type="evidence" value="ECO:0007669"/>
    <property type="project" value="UniProtKB-KW"/>
</dbReference>
<gene>
    <name evidence="4" type="ORF">FKW44_021171</name>
</gene>
<accession>A0A7T8GQU7</accession>
<feature type="region of interest" description="Disordered" evidence="2">
    <location>
        <begin position="283"/>
        <end position="306"/>
    </location>
</feature>
<dbReference type="Proteomes" id="UP000595437">
    <property type="component" value="Chromosome 15"/>
</dbReference>
<feature type="compositionally biased region" description="Polar residues" evidence="2">
    <location>
        <begin position="239"/>
        <end position="258"/>
    </location>
</feature>
<evidence type="ECO:0000313" key="4">
    <source>
        <dbReference type="EMBL" id="QQP36164.1"/>
    </source>
</evidence>
<feature type="non-terminal residue" evidence="4">
    <location>
        <position position="1"/>
    </location>
</feature>
<feature type="domain" description="CCHC-type" evidence="3">
    <location>
        <begin position="308"/>
        <end position="324"/>
    </location>
</feature>
<evidence type="ECO:0000256" key="1">
    <source>
        <dbReference type="PROSITE-ProRule" id="PRU00047"/>
    </source>
</evidence>
<feature type="compositionally biased region" description="Low complexity" evidence="2">
    <location>
        <begin position="9"/>
        <end position="24"/>
    </location>
</feature>
<feature type="compositionally biased region" description="Polar residues" evidence="2">
    <location>
        <begin position="291"/>
        <end position="306"/>
    </location>
</feature>
<dbReference type="InterPro" id="IPR001878">
    <property type="entry name" value="Znf_CCHC"/>
</dbReference>
<dbReference type="GO" id="GO:0003676">
    <property type="term" value="F:nucleic acid binding"/>
    <property type="evidence" value="ECO:0007669"/>
    <property type="project" value="InterPro"/>
</dbReference>
<protein>
    <recommendedName>
        <fullName evidence="3">CCHC-type domain-containing protein</fullName>
    </recommendedName>
</protein>
<proteinExistence type="predicted"/>
<keyword evidence="1" id="KW-0863">Zinc-finger</keyword>
<name>A0A7T8GQU7_CALRO</name>
<dbReference type="Pfam" id="PF00098">
    <property type="entry name" value="zf-CCHC"/>
    <property type="match status" value="1"/>
</dbReference>
<dbReference type="SUPFAM" id="SSF57756">
    <property type="entry name" value="Retrovirus zinc finger-like domains"/>
    <property type="match status" value="1"/>
</dbReference>
<evidence type="ECO:0000313" key="5">
    <source>
        <dbReference type="Proteomes" id="UP000595437"/>
    </source>
</evidence>
<evidence type="ECO:0000259" key="3">
    <source>
        <dbReference type="PROSITE" id="PS50158"/>
    </source>
</evidence>
<organism evidence="4 5">
    <name type="scientific">Caligus rogercresseyi</name>
    <name type="common">Sea louse</name>
    <dbReference type="NCBI Taxonomy" id="217165"/>
    <lineage>
        <taxon>Eukaryota</taxon>
        <taxon>Metazoa</taxon>
        <taxon>Ecdysozoa</taxon>
        <taxon>Arthropoda</taxon>
        <taxon>Crustacea</taxon>
        <taxon>Multicrustacea</taxon>
        <taxon>Hexanauplia</taxon>
        <taxon>Copepoda</taxon>
        <taxon>Siphonostomatoida</taxon>
        <taxon>Caligidae</taxon>
        <taxon>Caligus</taxon>
    </lineage>
</organism>
<dbReference type="PROSITE" id="PS50158">
    <property type="entry name" value="ZF_CCHC"/>
    <property type="match status" value="1"/>
</dbReference>
<feature type="region of interest" description="Disordered" evidence="2">
    <location>
        <begin position="239"/>
        <end position="262"/>
    </location>
</feature>
<feature type="region of interest" description="Disordered" evidence="2">
    <location>
        <begin position="1"/>
        <end position="36"/>
    </location>
</feature>
<dbReference type="EMBL" id="CP045904">
    <property type="protein sequence ID" value="QQP36164.1"/>
    <property type="molecule type" value="Genomic_DNA"/>
</dbReference>
<reference evidence="5" key="1">
    <citation type="submission" date="2021-01" db="EMBL/GenBank/DDBJ databases">
        <title>Caligus Genome Assembly.</title>
        <authorList>
            <person name="Gallardo-Escarate C."/>
        </authorList>
    </citation>
    <scope>NUCLEOTIDE SEQUENCE [LARGE SCALE GENOMIC DNA]</scope>
</reference>
<dbReference type="Gene3D" id="4.10.60.10">
    <property type="entry name" value="Zinc finger, CCHC-type"/>
    <property type="match status" value="1"/>
</dbReference>
<keyword evidence="1" id="KW-0479">Metal-binding</keyword>
<sequence>MMNSEGTSQASAANAQLANAPSPLDGDMAQNSTPTLAQWKALTIQATREGAKQSPNSPQLRTSLFGGTSWNACSGYNIVSDVYKTAKDLGPSESINKLTEFFDRLDRTLNKVGETDRARMKLESIRQRKHESLADYYQECYNLLVRSTKGMMNPPESPLINYFIKSRFANPLHDWRPINLQNCMQYRLSIKEEDLEFKKKAGTSNRDLIEDLRLEKQRELQALHYRQDEPMEIDSLRQATGSTSSNQTNNARQSTTKKSCLIHPDAGHSTEECIVVKQQRNKYLQKPQRDPGTSRNNGKSNNHQYNVKCTNCNKMGHLGKDCRKLR</sequence>
<dbReference type="InterPro" id="IPR036875">
    <property type="entry name" value="Znf_CCHC_sf"/>
</dbReference>
<evidence type="ECO:0000256" key="2">
    <source>
        <dbReference type="SAM" id="MobiDB-lite"/>
    </source>
</evidence>
<keyword evidence="5" id="KW-1185">Reference proteome</keyword>
<keyword evidence="1" id="KW-0862">Zinc</keyword>